<organism evidence="2">
    <name type="scientific">Serratia fonticola</name>
    <dbReference type="NCBI Taxonomy" id="47917"/>
    <lineage>
        <taxon>Bacteria</taxon>
        <taxon>Pseudomonadati</taxon>
        <taxon>Pseudomonadota</taxon>
        <taxon>Gammaproteobacteria</taxon>
        <taxon>Enterobacterales</taxon>
        <taxon>Yersiniaceae</taxon>
        <taxon>Serratia</taxon>
    </lineage>
</organism>
<evidence type="ECO:0000313" key="2">
    <source>
        <dbReference type="EMBL" id="VTR17321.1"/>
    </source>
</evidence>
<sequence>MQNETHGNPPVQVTGVVLLTREERLRQKKGQDILQAAKVRAKNLIAQAREEQEAIRRMAYSQGYEQGVLAAASAAKSYMADYSALSLRLHQELQEKVRGVLATVLSHESIFLSLLESWSRTLDSDSSDLLPLELLIPASLGLRSGKLAQELERICGKNVRVTRHQENRYVLKYKGQLAEFIPDDFY</sequence>
<dbReference type="AlphaFoldDB" id="A0A4U9TNK9"/>
<protein>
    <submittedName>
        <fullName evidence="2">Oxygen-regulated invasion protein OrgB</fullName>
    </submittedName>
</protein>
<evidence type="ECO:0000256" key="1">
    <source>
        <dbReference type="SAM" id="Coils"/>
    </source>
</evidence>
<proteinExistence type="predicted"/>
<feature type="coiled-coil region" evidence="1">
    <location>
        <begin position="31"/>
        <end position="58"/>
    </location>
</feature>
<dbReference type="EMBL" id="CABEEZ010000015">
    <property type="protein sequence ID" value="VTR17321.1"/>
    <property type="molecule type" value="Genomic_DNA"/>
</dbReference>
<keyword evidence="1" id="KW-0175">Coiled coil</keyword>
<gene>
    <name evidence="2" type="primary">orgB</name>
    <name evidence="2" type="ORF">NCTC12965_00370</name>
</gene>
<reference evidence="2" key="1">
    <citation type="submission" date="2019-05" db="EMBL/GenBank/DDBJ databases">
        <authorList>
            <consortium name="Pathogen Informatics"/>
        </authorList>
    </citation>
    <scope>NUCLEOTIDE SEQUENCE [LARGE SCALE GENOMIC DNA]</scope>
    <source>
        <strain evidence="2">NCTC12965</strain>
    </source>
</reference>
<name>A0A4U9TNK9_SERFO</name>
<accession>A0A4U9TNK9</accession>